<keyword evidence="3" id="KW-0963">Cytoplasm</keyword>
<evidence type="ECO:0000256" key="1">
    <source>
        <dbReference type="ARBA" id="ARBA00004453"/>
    </source>
</evidence>
<dbReference type="PANTHER" id="PTHR38772">
    <property type="match status" value="1"/>
</dbReference>
<protein>
    <submittedName>
        <fullName evidence="4">Nucleoid-associated protein</fullName>
    </submittedName>
</protein>
<dbReference type="InterPro" id="IPR007358">
    <property type="entry name" value="Nucleoid_associated_NdpA"/>
</dbReference>
<name>A0A9J6RNR7_9GAMM</name>
<evidence type="ECO:0000256" key="3">
    <source>
        <dbReference type="ARBA" id="ARBA00022490"/>
    </source>
</evidence>
<accession>A0A9J6RNR7</accession>
<keyword evidence="5" id="KW-1185">Reference proteome</keyword>
<dbReference type="Pfam" id="PF04245">
    <property type="entry name" value="NA37"/>
    <property type="match status" value="1"/>
</dbReference>
<evidence type="ECO:0000256" key="2">
    <source>
        <dbReference type="ARBA" id="ARBA00009035"/>
    </source>
</evidence>
<comment type="caution">
    <text evidence="4">The sequence shown here is derived from an EMBL/GenBank/DDBJ whole genome shotgun (WGS) entry which is preliminary data.</text>
</comment>
<dbReference type="AlphaFoldDB" id="A0A9J6RNR7"/>
<evidence type="ECO:0000313" key="4">
    <source>
        <dbReference type="EMBL" id="MCZ0866374.1"/>
    </source>
</evidence>
<comment type="subcellular location">
    <subcellularLocation>
        <location evidence="1">Cytoplasm</location>
        <location evidence="1">Nucleoid</location>
    </subcellularLocation>
</comment>
<dbReference type="GO" id="GO:0043590">
    <property type="term" value="C:bacterial nucleoid"/>
    <property type="evidence" value="ECO:0007669"/>
    <property type="project" value="TreeGrafter"/>
</dbReference>
<dbReference type="RefSeq" id="WP_258332538.1">
    <property type="nucleotide sequence ID" value="NZ_JAPTGG010000012.1"/>
</dbReference>
<evidence type="ECO:0000313" key="5">
    <source>
        <dbReference type="Proteomes" id="UP001069090"/>
    </source>
</evidence>
<dbReference type="GO" id="GO:0003690">
    <property type="term" value="F:double-stranded DNA binding"/>
    <property type="evidence" value="ECO:0007669"/>
    <property type="project" value="TreeGrafter"/>
</dbReference>
<comment type="similarity">
    <text evidence="2">Belongs to the YejK family.</text>
</comment>
<dbReference type="Proteomes" id="UP001069090">
    <property type="component" value="Unassembled WGS sequence"/>
</dbReference>
<dbReference type="EMBL" id="JAPTGG010000012">
    <property type="protein sequence ID" value="MCZ0866374.1"/>
    <property type="molecule type" value="Genomic_DNA"/>
</dbReference>
<gene>
    <name evidence="4" type="ORF">O0V09_14270</name>
</gene>
<reference evidence="4 5" key="1">
    <citation type="submission" date="2022-12" db="EMBL/GenBank/DDBJ databases">
        <title>Dasania phycosphaerae sp. nov., isolated from particulate material of the south coast of Korea.</title>
        <authorList>
            <person name="Jiang Y."/>
        </authorList>
    </citation>
    <scope>NUCLEOTIDE SEQUENCE [LARGE SCALE GENOMIC DNA]</scope>
    <source>
        <strain evidence="4 5">GY-19</strain>
    </source>
</reference>
<dbReference type="GO" id="GO:0003727">
    <property type="term" value="F:single-stranded RNA binding"/>
    <property type="evidence" value="ECO:0007669"/>
    <property type="project" value="TreeGrafter"/>
</dbReference>
<proteinExistence type="inferred from homology"/>
<organism evidence="4 5">
    <name type="scientific">Dasania phycosphaerae</name>
    <dbReference type="NCBI Taxonomy" id="2950436"/>
    <lineage>
        <taxon>Bacteria</taxon>
        <taxon>Pseudomonadati</taxon>
        <taxon>Pseudomonadota</taxon>
        <taxon>Gammaproteobacteria</taxon>
        <taxon>Cellvibrionales</taxon>
        <taxon>Spongiibacteraceae</taxon>
        <taxon>Dasania</taxon>
    </lineage>
</organism>
<sequence length="344" mass="39028">MPLNHCILHKLERSAPGGDINSQLSSEEANSSGPIFSLFEQLKHSFQRSAQKQFGHFDSSLEENPLPQWIKQQQQESISFISLSQNLVSDLSDKLDSSEDAFSAHILVALETVMEQKMLYVFWLEHSEALYIDSNLEVSTSSFINSKKMHYAIKCQLSEWLEEDNQKYLTMITSRGNKVITEAFTNSIGFAVGVDVKSETKEFLTIVNEFAEKLPEQQAKEYKEKVIDYCVERDSVGEPVVIKDLSSQLNESAPLEFSSFVSDKQETPLAAIHTDRSSLKRFIRFFGRDKDMSISFSSGRFGSDITFDEMSGRLTLNQIPKSLRQQLNKHLKPQASSNEQPADE</sequence>
<dbReference type="PANTHER" id="PTHR38772:SF1">
    <property type="entry name" value="NUCLEOID-ASSOCIATED PROTEIN YEJK"/>
    <property type="match status" value="1"/>
</dbReference>